<evidence type="ECO:0000256" key="3">
    <source>
        <dbReference type="ARBA" id="ARBA00022989"/>
    </source>
</evidence>
<keyword evidence="7" id="KW-1185">Reference proteome</keyword>
<keyword evidence="2" id="KW-0812">Transmembrane</keyword>
<evidence type="ECO:0000256" key="4">
    <source>
        <dbReference type="ARBA" id="ARBA00023136"/>
    </source>
</evidence>
<evidence type="ECO:0000313" key="7">
    <source>
        <dbReference type="Proteomes" id="UP001017257"/>
    </source>
</evidence>
<name>A0ABY5RSC3_9HYPH</name>
<dbReference type="InterPro" id="IPR016983">
    <property type="entry name" value="UCP031804"/>
</dbReference>
<evidence type="ECO:0000313" key="6">
    <source>
        <dbReference type="EMBL" id="UVF19898.1"/>
    </source>
</evidence>
<dbReference type="Proteomes" id="UP001017257">
    <property type="component" value="Chromosome"/>
</dbReference>
<keyword evidence="3" id="KW-1133">Transmembrane helix</keyword>
<proteinExistence type="predicted"/>
<feature type="domain" description="DUF1232" evidence="5">
    <location>
        <begin position="64"/>
        <end position="99"/>
    </location>
</feature>
<reference evidence="6" key="1">
    <citation type="submission" date="2022-08" db="EMBL/GenBank/DDBJ databases">
        <title>Microvirga terrae sp. nov., isolated from soil.</title>
        <authorList>
            <person name="Kim K.H."/>
            <person name="Seo Y.L."/>
            <person name="Kim J.M."/>
            <person name="Lee J.K."/>
            <person name="Han D.M."/>
            <person name="Jeon C.O."/>
        </authorList>
    </citation>
    <scope>NUCLEOTIDE SEQUENCE</scope>
    <source>
        <strain evidence="6">R24</strain>
    </source>
</reference>
<keyword evidence="4" id="KW-0472">Membrane</keyword>
<protein>
    <submittedName>
        <fullName evidence="6">YkvA family protein</fullName>
    </submittedName>
</protein>
<dbReference type="EMBL" id="CP102845">
    <property type="protein sequence ID" value="UVF19898.1"/>
    <property type="molecule type" value="Genomic_DNA"/>
</dbReference>
<dbReference type="Pfam" id="PF06803">
    <property type="entry name" value="DUF1232"/>
    <property type="match status" value="1"/>
</dbReference>
<dbReference type="InterPro" id="IPR010652">
    <property type="entry name" value="DUF1232"/>
</dbReference>
<comment type="subcellular location">
    <subcellularLocation>
        <location evidence="1">Endomembrane system</location>
        <topology evidence="1">Multi-pass membrane protein</topology>
    </subcellularLocation>
</comment>
<evidence type="ECO:0000256" key="1">
    <source>
        <dbReference type="ARBA" id="ARBA00004127"/>
    </source>
</evidence>
<accession>A0ABY5RSC3</accession>
<dbReference type="RefSeq" id="WP_173949088.1">
    <property type="nucleotide sequence ID" value="NZ_CP102845.1"/>
</dbReference>
<organism evidence="6 7">
    <name type="scientific">Microvirga terrae</name>
    <dbReference type="NCBI Taxonomy" id="2740529"/>
    <lineage>
        <taxon>Bacteria</taxon>
        <taxon>Pseudomonadati</taxon>
        <taxon>Pseudomonadota</taxon>
        <taxon>Alphaproteobacteria</taxon>
        <taxon>Hyphomicrobiales</taxon>
        <taxon>Methylobacteriaceae</taxon>
        <taxon>Microvirga</taxon>
    </lineage>
</organism>
<gene>
    <name evidence="6" type="ORF">HPT29_001735</name>
</gene>
<dbReference type="PIRSF" id="PIRSF031804">
    <property type="entry name" value="UCP031804"/>
    <property type="match status" value="1"/>
</dbReference>
<sequence>MSEPFMKPFSKAEMEAIRKETRDEEGLKRRFWVKLKRVAVRIPFADDLVAAFFCATDPSTPSRVKLILLGAIAYFVFPADAITDLLPLFGFADDAAVLAAAITQVAGSITEEHKDRARKALRDTMEHA</sequence>
<evidence type="ECO:0000259" key="5">
    <source>
        <dbReference type="Pfam" id="PF06803"/>
    </source>
</evidence>
<evidence type="ECO:0000256" key="2">
    <source>
        <dbReference type="ARBA" id="ARBA00022692"/>
    </source>
</evidence>